<organism evidence="4 5">
    <name type="scientific">Prymnesium parvum</name>
    <name type="common">Toxic golden alga</name>
    <dbReference type="NCBI Taxonomy" id="97485"/>
    <lineage>
        <taxon>Eukaryota</taxon>
        <taxon>Haptista</taxon>
        <taxon>Haptophyta</taxon>
        <taxon>Prymnesiophyceae</taxon>
        <taxon>Prymnesiales</taxon>
        <taxon>Prymnesiaceae</taxon>
        <taxon>Prymnesium</taxon>
    </lineage>
</organism>
<dbReference type="AlphaFoldDB" id="A0AB34JCP5"/>
<evidence type="ECO:0000313" key="5">
    <source>
        <dbReference type="Proteomes" id="UP001515480"/>
    </source>
</evidence>
<evidence type="ECO:0000256" key="2">
    <source>
        <dbReference type="SAM" id="MobiDB-lite"/>
    </source>
</evidence>
<feature type="compositionally biased region" description="Polar residues" evidence="2">
    <location>
        <begin position="146"/>
        <end position="159"/>
    </location>
</feature>
<evidence type="ECO:0000259" key="3">
    <source>
        <dbReference type="PROSITE" id="PS50003"/>
    </source>
</evidence>
<protein>
    <recommendedName>
        <fullName evidence="3">PH domain-containing protein</fullName>
    </recommendedName>
</protein>
<feature type="region of interest" description="Disordered" evidence="2">
    <location>
        <begin position="355"/>
        <end position="454"/>
    </location>
</feature>
<reference evidence="4 5" key="1">
    <citation type="journal article" date="2024" name="Science">
        <title>Giant polyketide synthase enzymes in the biosynthesis of giant marine polyether toxins.</title>
        <authorList>
            <person name="Fallon T.R."/>
            <person name="Shende V.V."/>
            <person name="Wierzbicki I.H."/>
            <person name="Pendleton A.L."/>
            <person name="Watervoot N.F."/>
            <person name="Auber R.P."/>
            <person name="Gonzalez D.J."/>
            <person name="Wisecaver J.H."/>
            <person name="Moore B.S."/>
        </authorList>
    </citation>
    <scope>NUCLEOTIDE SEQUENCE [LARGE SCALE GENOMIC DNA]</scope>
    <source>
        <strain evidence="4 5">12B1</strain>
    </source>
</reference>
<accession>A0AB34JCP5</accession>
<feature type="compositionally biased region" description="Basic and acidic residues" evidence="2">
    <location>
        <begin position="524"/>
        <end position="540"/>
    </location>
</feature>
<feature type="region of interest" description="Disordered" evidence="2">
    <location>
        <begin position="515"/>
        <end position="630"/>
    </location>
</feature>
<feature type="compositionally biased region" description="Basic and acidic residues" evidence="2">
    <location>
        <begin position="428"/>
        <end position="439"/>
    </location>
</feature>
<dbReference type="EMBL" id="JBGBPQ010000010">
    <property type="protein sequence ID" value="KAL1519048.1"/>
    <property type="molecule type" value="Genomic_DNA"/>
</dbReference>
<name>A0AB34JCP5_PRYPA</name>
<keyword evidence="1" id="KW-0175">Coiled coil</keyword>
<feature type="coiled-coil region" evidence="1">
    <location>
        <begin position="456"/>
        <end position="505"/>
    </location>
</feature>
<dbReference type="SMART" id="SM00233">
    <property type="entry name" value="PH"/>
    <property type="match status" value="1"/>
</dbReference>
<dbReference type="Gene3D" id="2.30.29.30">
    <property type="entry name" value="Pleckstrin-homology domain (PH domain)/Phosphotyrosine-binding domain (PTB)"/>
    <property type="match status" value="1"/>
</dbReference>
<evidence type="ECO:0000313" key="4">
    <source>
        <dbReference type="EMBL" id="KAL1519048.1"/>
    </source>
</evidence>
<feature type="region of interest" description="Disordered" evidence="2">
    <location>
        <begin position="252"/>
        <end position="283"/>
    </location>
</feature>
<dbReference type="SUPFAM" id="SSF50729">
    <property type="entry name" value="PH domain-like"/>
    <property type="match status" value="1"/>
</dbReference>
<feature type="domain" description="PH" evidence="3">
    <location>
        <begin position="12"/>
        <end position="121"/>
    </location>
</feature>
<evidence type="ECO:0000256" key="1">
    <source>
        <dbReference type="SAM" id="Coils"/>
    </source>
</evidence>
<feature type="compositionally biased region" description="Low complexity" evidence="2">
    <location>
        <begin position="367"/>
        <end position="376"/>
    </location>
</feature>
<proteinExistence type="predicted"/>
<dbReference type="Proteomes" id="UP001515480">
    <property type="component" value="Unassembled WGS sequence"/>
</dbReference>
<feature type="coiled-coil region" evidence="1">
    <location>
        <begin position="635"/>
        <end position="662"/>
    </location>
</feature>
<sequence>MADHASFTAPELVLEEGWADKESRHIGTWRKRWLVLFTDSRTQLPCLCTFKEPRNAWDPYAPPRPTERVLLVGATCMIVAARGPGRDHVFWVRTREGDFFFSTESAEVCRRWVFTLSTSIAEAALRIGGAREQALALRRGAGHSPLVSTPSSVFSSVNGSPDLHAEHSAGARSTPASAGADAREATLARLYEENLAQKQAATDEALGALEQAEAARAVAAEAVGRRRALELAADEVMLQRERLEVALRVAEQDRASEGARQEREGAPDASDASAQRAEMQSAHDAAIAELKAERDAAVAAAADALATRREAERQAAEAAAAEAAAVEAARVAQQKRDAAVAAADASCRELLATRQPPFSLHSPRGSPDGAAAPPEGAELEDGGYGVLCPQDRLRLTGTSRPSPRSAPLDGGERIAEAAVAHSAPKGAGGERDRHAGRDSDLDDEYGAVPREDRPTYKQLLQENRQLRASLGDVQLQQLVMQSEAVSALQAEVKAHLAEVREAKAAVRARKHQVRSARLSMCTPPEREEHEMAPHGDDREALPNGEGGNKEGEERQDVDGEGGVGAGREEKAEIGGGPTECRSRQVSCGSPERISARSRQTSAGTSHEALRRVGSGVRTPSARSDDDWAHPDDEEAMEVLAELAELDSEEAELRDRLRYLTLQGHILDDSMAQLSMRPPSPDSPSGADEAYVPFQG</sequence>
<feature type="region of interest" description="Disordered" evidence="2">
    <location>
        <begin position="670"/>
        <end position="695"/>
    </location>
</feature>
<dbReference type="Pfam" id="PF00169">
    <property type="entry name" value="PH"/>
    <property type="match status" value="1"/>
</dbReference>
<keyword evidence="5" id="KW-1185">Reference proteome</keyword>
<dbReference type="PROSITE" id="PS50003">
    <property type="entry name" value="PH_DOMAIN"/>
    <property type="match status" value="1"/>
</dbReference>
<gene>
    <name evidence="4" type="ORF">AB1Y20_003316</name>
</gene>
<dbReference type="InterPro" id="IPR001849">
    <property type="entry name" value="PH_domain"/>
</dbReference>
<feature type="compositionally biased region" description="Basic and acidic residues" evidence="2">
    <location>
        <begin position="252"/>
        <end position="266"/>
    </location>
</feature>
<feature type="region of interest" description="Disordered" evidence="2">
    <location>
        <begin position="144"/>
        <end position="181"/>
    </location>
</feature>
<feature type="compositionally biased region" description="Basic and acidic residues" evidence="2">
    <location>
        <begin position="547"/>
        <end position="557"/>
    </location>
</feature>
<dbReference type="InterPro" id="IPR011993">
    <property type="entry name" value="PH-like_dom_sf"/>
</dbReference>
<comment type="caution">
    <text evidence="4">The sequence shown here is derived from an EMBL/GenBank/DDBJ whole genome shotgun (WGS) entry which is preliminary data.</text>
</comment>